<dbReference type="SMART" id="SM00450">
    <property type="entry name" value="RHOD"/>
    <property type="match status" value="2"/>
</dbReference>
<proteinExistence type="predicted"/>
<keyword evidence="2" id="KW-0732">Signal</keyword>
<reference evidence="5" key="1">
    <citation type="journal article" date="2019" name="Int. J. Syst. Evol. Microbiol.">
        <title>The Global Catalogue of Microorganisms (GCM) 10K type strain sequencing project: providing services to taxonomists for standard genome sequencing and annotation.</title>
        <authorList>
            <consortium name="The Broad Institute Genomics Platform"/>
            <consortium name="The Broad Institute Genome Sequencing Center for Infectious Disease"/>
            <person name="Wu L."/>
            <person name="Ma J."/>
        </authorList>
    </citation>
    <scope>NUCLEOTIDE SEQUENCE [LARGE SCALE GENOMIC DNA]</scope>
    <source>
        <strain evidence="5">LMG 24813</strain>
    </source>
</reference>
<comment type="caution">
    <text evidence="4">The sequence shown here is derived from an EMBL/GenBank/DDBJ whole genome shotgun (WGS) entry which is preliminary data.</text>
</comment>
<dbReference type="InterPro" id="IPR051126">
    <property type="entry name" value="Thiosulfate_sulfurtransferase"/>
</dbReference>
<feature type="domain" description="Rhodanese" evidence="3">
    <location>
        <begin position="37"/>
        <end position="148"/>
    </location>
</feature>
<dbReference type="CDD" id="cd01448">
    <property type="entry name" value="TST_Repeat_1"/>
    <property type="match status" value="1"/>
</dbReference>
<dbReference type="GO" id="GO:0016740">
    <property type="term" value="F:transferase activity"/>
    <property type="evidence" value="ECO:0007669"/>
    <property type="project" value="UniProtKB-KW"/>
</dbReference>
<evidence type="ECO:0000313" key="5">
    <source>
        <dbReference type="Proteomes" id="UP001595848"/>
    </source>
</evidence>
<organism evidence="4 5">
    <name type="scientific">Candidimonas humi</name>
    <dbReference type="NCBI Taxonomy" id="683355"/>
    <lineage>
        <taxon>Bacteria</taxon>
        <taxon>Pseudomonadati</taxon>
        <taxon>Pseudomonadota</taxon>
        <taxon>Betaproteobacteria</taxon>
        <taxon>Burkholderiales</taxon>
        <taxon>Alcaligenaceae</taxon>
        <taxon>Candidimonas</taxon>
    </lineage>
</organism>
<dbReference type="Proteomes" id="UP001595848">
    <property type="component" value="Unassembled WGS sequence"/>
</dbReference>
<sequence>MKSLISSLLAVLAVGLSAPAWAAQPLLTPAELSGIRQNPDVRVIDIRSPKEYAAGHIPGAVSAPYGKWRGPADDPGKLPPEDKLVALVRSLGLDTNTHAVVVSSGANSTDFGGSARVYWTLKYLGLTNLSILNGGLKAWAGAGLAEDRNVPSVASTQYVAHLDQSLIATTQQVAAQVNNQQTRLIDARPRKFYLGDAKAPTALVPGTIKGAVNLENDKWFKPGTSIFVDPEKARQIAAAELAHPAQETISFCNTGHWAATDWFALSEVVGVKNVRLYPASLAEWTHDSALPMQNVPSRGKQILMKLKGLVS</sequence>
<keyword evidence="1" id="KW-0677">Repeat</keyword>
<evidence type="ECO:0000259" key="3">
    <source>
        <dbReference type="PROSITE" id="PS50206"/>
    </source>
</evidence>
<evidence type="ECO:0000313" key="4">
    <source>
        <dbReference type="EMBL" id="MFC4203007.1"/>
    </source>
</evidence>
<feature type="domain" description="Rhodanese" evidence="3">
    <location>
        <begin position="178"/>
        <end position="293"/>
    </location>
</feature>
<keyword evidence="4" id="KW-0808">Transferase</keyword>
<feature type="signal peptide" evidence="2">
    <location>
        <begin position="1"/>
        <end position="22"/>
    </location>
</feature>
<protein>
    <submittedName>
        <fullName evidence="4">Sulfurtransferase</fullName>
        <ecNumber evidence="4">2.8.1.-</ecNumber>
    </submittedName>
</protein>
<dbReference type="PROSITE" id="PS50206">
    <property type="entry name" value="RHODANESE_3"/>
    <property type="match status" value="2"/>
</dbReference>
<gene>
    <name evidence="4" type="ORF">ACFOY1_18820</name>
</gene>
<dbReference type="PANTHER" id="PTHR43855">
    <property type="entry name" value="THIOSULFATE SULFURTRANSFERASE"/>
    <property type="match status" value="1"/>
</dbReference>
<accession>A0ABV8P5U4</accession>
<keyword evidence="5" id="KW-1185">Reference proteome</keyword>
<dbReference type="Pfam" id="PF00581">
    <property type="entry name" value="Rhodanese"/>
    <property type="match status" value="2"/>
</dbReference>
<evidence type="ECO:0000256" key="1">
    <source>
        <dbReference type="ARBA" id="ARBA00022737"/>
    </source>
</evidence>
<feature type="chain" id="PRO_5045534633" evidence="2">
    <location>
        <begin position="23"/>
        <end position="311"/>
    </location>
</feature>
<dbReference type="EMBL" id="JBHSBV010000008">
    <property type="protein sequence ID" value="MFC4203007.1"/>
    <property type="molecule type" value="Genomic_DNA"/>
</dbReference>
<evidence type="ECO:0000256" key="2">
    <source>
        <dbReference type="SAM" id="SignalP"/>
    </source>
</evidence>
<dbReference type="RefSeq" id="WP_217966606.1">
    <property type="nucleotide sequence ID" value="NZ_JAHTBN010000016.1"/>
</dbReference>
<dbReference type="EC" id="2.8.1.-" evidence="4"/>
<dbReference type="PANTHER" id="PTHR43855:SF1">
    <property type="entry name" value="THIOSULFATE SULFURTRANSFERASE"/>
    <property type="match status" value="1"/>
</dbReference>
<dbReference type="CDD" id="cd01449">
    <property type="entry name" value="TST_Repeat_2"/>
    <property type="match status" value="1"/>
</dbReference>
<dbReference type="InterPro" id="IPR001763">
    <property type="entry name" value="Rhodanese-like_dom"/>
</dbReference>
<name>A0ABV8P5U4_9BURK</name>